<evidence type="ECO:0000256" key="7">
    <source>
        <dbReference type="ARBA" id="ARBA00023136"/>
    </source>
</evidence>
<keyword evidence="7 8" id="KW-0472">Membrane</keyword>
<keyword evidence="6 8" id="KW-1133">Transmembrane helix</keyword>
<feature type="transmembrane region" description="Helical" evidence="8">
    <location>
        <begin position="80"/>
        <end position="101"/>
    </location>
</feature>
<evidence type="ECO:0000256" key="2">
    <source>
        <dbReference type="ARBA" id="ARBA00007998"/>
    </source>
</evidence>
<comment type="subcellular location">
    <subcellularLocation>
        <location evidence="1">Membrane</location>
        <topology evidence="1">Multi-pass membrane protein</topology>
    </subcellularLocation>
</comment>
<accession>A0A7W5G9B3</accession>
<dbReference type="AlphaFoldDB" id="A0A7W5G9B3"/>
<comment type="similarity">
    <text evidence="2">Belongs to the amino acid-polyamine-organocation (APC) superfamily. Spore germination protein (SGP) (TC 2.A.3.9) family.</text>
</comment>
<feature type="transmembrane region" description="Helical" evidence="8">
    <location>
        <begin position="12"/>
        <end position="34"/>
    </location>
</feature>
<gene>
    <name evidence="9" type="ORF">FHS16_001586</name>
</gene>
<evidence type="ECO:0000256" key="5">
    <source>
        <dbReference type="ARBA" id="ARBA00022692"/>
    </source>
</evidence>
<sequence length="364" mass="40865">MVQGRISAFQLSILMFQLILSSSVLLMPSISTALSGKDMWMTPILSSALGFFTIWMVLKIHEISPNGSFLELLETTCGRWVGKCFSLAFILFQIHIVAITIRDYGEFIVTNFFLKTPVQVIIGAMLLLCAWVVKSGIEVMARTGQIFIPVITLCTLVICILLIPELDPTEILPIFERGAAPIAKGTVVVAGWFCQLSLILFILPLVKDVKEVRKWGYLAVTGIMLMMLIANLTAFLLMGESTAFFNYPLLTASRYIAYAEFFEHVEAVVMMVWVLGEFFKISFYYYAICKGLEETCRVSKPEALVLPVCVLLFTSTFWLAKDFQTVGDFIAVSGTLYILAGNLIFPLCIFFVARMKLRFKMNQT</sequence>
<feature type="transmembrane region" description="Helical" evidence="8">
    <location>
        <begin position="301"/>
        <end position="320"/>
    </location>
</feature>
<evidence type="ECO:0000256" key="1">
    <source>
        <dbReference type="ARBA" id="ARBA00004141"/>
    </source>
</evidence>
<evidence type="ECO:0000256" key="6">
    <source>
        <dbReference type="ARBA" id="ARBA00022989"/>
    </source>
</evidence>
<dbReference type="Pfam" id="PF03845">
    <property type="entry name" value="Spore_permease"/>
    <property type="match status" value="1"/>
</dbReference>
<evidence type="ECO:0000256" key="8">
    <source>
        <dbReference type="SAM" id="Phobius"/>
    </source>
</evidence>
<evidence type="ECO:0000313" key="10">
    <source>
        <dbReference type="Proteomes" id="UP000518605"/>
    </source>
</evidence>
<evidence type="ECO:0000313" key="9">
    <source>
        <dbReference type="EMBL" id="MBB3151540.1"/>
    </source>
</evidence>
<organism evidence="9 10">
    <name type="scientific">Paenibacillus endophyticus</name>
    <dbReference type="NCBI Taxonomy" id="1294268"/>
    <lineage>
        <taxon>Bacteria</taxon>
        <taxon>Bacillati</taxon>
        <taxon>Bacillota</taxon>
        <taxon>Bacilli</taxon>
        <taxon>Bacillales</taxon>
        <taxon>Paenibacillaceae</taxon>
        <taxon>Paenibacillus</taxon>
    </lineage>
</organism>
<feature type="transmembrane region" description="Helical" evidence="8">
    <location>
        <begin position="40"/>
        <end position="60"/>
    </location>
</feature>
<feature type="transmembrane region" description="Helical" evidence="8">
    <location>
        <begin position="183"/>
        <end position="203"/>
    </location>
</feature>
<name>A0A7W5G9B3_9BACL</name>
<dbReference type="EMBL" id="JACHXW010000004">
    <property type="protein sequence ID" value="MBB3151540.1"/>
    <property type="molecule type" value="Genomic_DNA"/>
</dbReference>
<keyword evidence="10" id="KW-1185">Reference proteome</keyword>
<keyword evidence="5 8" id="KW-0812">Transmembrane</keyword>
<dbReference type="NCBIfam" id="TIGR00912">
    <property type="entry name" value="2A0309"/>
    <property type="match status" value="1"/>
</dbReference>
<evidence type="ECO:0000256" key="4">
    <source>
        <dbReference type="ARBA" id="ARBA00022544"/>
    </source>
</evidence>
<dbReference type="PANTHER" id="PTHR34975:SF2">
    <property type="entry name" value="SPORE GERMINATION PROTEIN A2"/>
    <property type="match status" value="1"/>
</dbReference>
<dbReference type="GO" id="GO:0009847">
    <property type="term" value="P:spore germination"/>
    <property type="evidence" value="ECO:0007669"/>
    <property type="project" value="InterPro"/>
</dbReference>
<keyword evidence="3" id="KW-0813">Transport</keyword>
<dbReference type="Proteomes" id="UP000518605">
    <property type="component" value="Unassembled WGS sequence"/>
</dbReference>
<feature type="transmembrane region" description="Helical" evidence="8">
    <location>
        <begin position="113"/>
        <end position="133"/>
    </location>
</feature>
<comment type="caution">
    <text evidence="9">The sequence shown here is derived from an EMBL/GenBank/DDBJ whole genome shotgun (WGS) entry which is preliminary data.</text>
</comment>
<feature type="transmembrane region" description="Helical" evidence="8">
    <location>
        <begin position="332"/>
        <end position="353"/>
    </location>
</feature>
<protein>
    <submittedName>
        <fullName evidence="9">Spore germination protein KB</fullName>
    </submittedName>
</protein>
<evidence type="ECO:0000256" key="3">
    <source>
        <dbReference type="ARBA" id="ARBA00022448"/>
    </source>
</evidence>
<dbReference type="PANTHER" id="PTHR34975">
    <property type="entry name" value="SPORE GERMINATION PROTEIN A2"/>
    <property type="match status" value="1"/>
</dbReference>
<feature type="transmembrane region" description="Helical" evidence="8">
    <location>
        <begin position="267"/>
        <end position="289"/>
    </location>
</feature>
<dbReference type="GO" id="GO:0016020">
    <property type="term" value="C:membrane"/>
    <property type="evidence" value="ECO:0007669"/>
    <property type="project" value="UniProtKB-SubCell"/>
</dbReference>
<dbReference type="RefSeq" id="WP_183560633.1">
    <property type="nucleotide sequence ID" value="NZ_CBCSLB010000011.1"/>
</dbReference>
<feature type="transmembrane region" description="Helical" evidence="8">
    <location>
        <begin position="215"/>
        <end position="238"/>
    </location>
</feature>
<reference evidence="9 10" key="1">
    <citation type="submission" date="2020-08" db="EMBL/GenBank/DDBJ databases">
        <title>Genomic Encyclopedia of Type Strains, Phase III (KMG-III): the genomes of soil and plant-associated and newly described type strains.</title>
        <authorList>
            <person name="Whitman W."/>
        </authorList>
    </citation>
    <scope>NUCLEOTIDE SEQUENCE [LARGE SCALE GENOMIC DNA]</scope>
    <source>
        <strain evidence="9 10">CECT 8234</strain>
    </source>
</reference>
<feature type="transmembrane region" description="Helical" evidence="8">
    <location>
        <begin position="145"/>
        <end position="163"/>
    </location>
</feature>
<keyword evidence="4" id="KW-0309">Germination</keyword>
<proteinExistence type="inferred from homology"/>
<dbReference type="InterPro" id="IPR004761">
    <property type="entry name" value="Spore_GerAB"/>
</dbReference>